<dbReference type="Gene3D" id="3.30.1540.10">
    <property type="entry name" value="formyl-coa transferase, domain 3"/>
    <property type="match status" value="1"/>
</dbReference>
<dbReference type="OrthoDB" id="9797653at2"/>
<dbReference type="Gene3D" id="3.40.50.10540">
    <property type="entry name" value="Crotonobetainyl-coa:carnitine coa-transferase, domain 1"/>
    <property type="match status" value="1"/>
</dbReference>
<dbReference type="InterPro" id="IPR023606">
    <property type="entry name" value="CoA-Trfase_III_dom_1_sf"/>
</dbReference>
<dbReference type="GO" id="GO:0008410">
    <property type="term" value="F:CoA-transferase activity"/>
    <property type="evidence" value="ECO:0007669"/>
    <property type="project" value="TreeGrafter"/>
</dbReference>
<dbReference type="STRING" id="134601.AFA91_29215"/>
<reference evidence="2 3" key="1">
    <citation type="submission" date="2015-07" db="EMBL/GenBank/DDBJ databases">
        <title>Complete genome sequence of Mycobacterium goodii X7B, a facultative thermophilic biodesulfurizing bacterium.</title>
        <authorList>
            <person name="Yu B."/>
            <person name="Li F."/>
            <person name="Xu P."/>
        </authorList>
    </citation>
    <scope>NUCLEOTIDE SEQUENCE [LARGE SCALE GENOMIC DNA]</scope>
    <source>
        <strain evidence="2 3">X7B</strain>
    </source>
</reference>
<name>A0A0K0XD51_MYCGD</name>
<dbReference type="SUPFAM" id="SSF89796">
    <property type="entry name" value="CoA-transferase family III (CaiB/BaiF)"/>
    <property type="match status" value="1"/>
</dbReference>
<dbReference type="EMBL" id="CP012150">
    <property type="protein sequence ID" value="AKS35311.1"/>
    <property type="molecule type" value="Genomic_DNA"/>
</dbReference>
<dbReference type="Proteomes" id="UP000062255">
    <property type="component" value="Chromosome"/>
</dbReference>
<dbReference type="PATRIC" id="fig|134601.6.peg.6038"/>
<dbReference type="Pfam" id="PF02515">
    <property type="entry name" value="CoA_transf_3"/>
    <property type="match status" value="1"/>
</dbReference>
<keyword evidence="1 2" id="KW-0808">Transferase</keyword>
<dbReference type="InterPro" id="IPR050483">
    <property type="entry name" value="CoA-transferase_III_domain"/>
</dbReference>
<evidence type="ECO:0000313" key="2">
    <source>
        <dbReference type="EMBL" id="AKS35311.1"/>
    </source>
</evidence>
<evidence type="ECO:0000313" key="3">
    <source>
        <dbReference type="Proteomes" id="UP000062255"/>
    </source>
</evidence>
<dbReference type="PANTHER" id="PTHR48207">
    <property type="entry name" value="SUCCINATE--HYDROXYMETHYLGLUTARATE COA-TRANSFERASE"/>
    <property type="match status" value="1"/>
</dbReference>
<evidence type="ECO:0000256" key="1">
    <source>
        <dbReference type="ARBA" id="ARBA00022679"/>
    </source>
</evidence>
<organism evidence="2 3">
    <name type="scientific">Mycolicibacterium goodii</name>
    <name type="common">Mycobacterium goodii</name>
    <dbReference type="NCBI Taxonomy" id="134601"/>
    <lineage>
        <taxon>Bacteria</taxon>
        <taxon>Bacillati</taxon>
        <taxon>Actinomycetota</taxon>
        <taxon>Actinomycetes</taxon>
        <taxon>Mycobacteriales</taxon>
        <taxon>Mycobacteriaceae</taxon>
        <taxon>Mycolicibacterium</taxon>
    </lineage>
</organism>
<gene>
    <name evidence="2" type="ORF">AFA91_29215</name>
</gene>
<dbReference type="PANTHER" id="PTHR48207:SF4">
    <property type="entry name" value="BLL6097 PROTEIN"/>
    <property type="match status" value="1"/>
</dbReference>
<dbReference type="KEGG" id="mgo:AFA91_29215"/>
<proteinExistence type="predicted"/>
<accession>A0A0K0XD51</accession>
<dbReference type="AlphaFoldDB" id="A0A0K0XD51"/>
<dbReference type="InterPro" id="IPR044855">
    <property type="entry name" value="CoA-Trfase_III_dom3_sf"/>
</dbReference>
<dbReference type="RefSeq" id="WP_049747772.1">
    <property type="nucleotide sequence ID" value="NZ_CP012150.1"/>
</dbReference>
<sequence>MHVTPGALTGLRVIDLTTVIMGPFATATLADLGADVIKVESLDGDMSRGIGARRHEGMGALTMNLQRNKRSIAVDLGSPDGRRVLDDLVRDADVLVTNLRPRSREKLGITYERLSEINPGLILCTAQAYGSQTEYRDHPAYDDIVQAASGAARLSELIDGAPRYAPYVIADKVVALYIVIAILAAAMEKKMTGRGQAVDVPMVDTMISFNLVEHLGGHTFAPAEGRFGWTRVLTPERVPHRTADGWICIMPYSAQNWRDFFTAAGRPDMVDNPRYATVDDRHRHMGELLTAVREVAPQRTTAEWLALCKSHGIPAADLLDLAEAHTDDYVVGQELLTKQDHPTEGEYYATRTPFAMSRTPVSLSRHAPLLGENTTEILTAMGYSEDQIAGLIDAGAVRTVSLAESEKTL</sequence>
<protein>
    <submittedName>
        <fullName evidence="2">CoA-transferase</fullName>
    </submittedName>
</protein>
<dbReference type="InterPro" id="IPR003673">
    <property type="entry name" value="CoA-Trfase_fam_III"/>
</dbReference>